<keyword evidence="1" id="KW-0732">Signal</keyword>
<dbReference type="RefSeq" id="WP_261273739.1">
    <property type="nucleotide sequence ID" value="NZ_JAMTCC010000045.1"/>
</dbReference>
<name>A0A9X2WY17_9GAMM</name>
<comment type="caution">
    <text evidence="2">The sequence shown here is derived from an EMBL/GenBank/DDBJ whole genome shotgun (WGS) entry which is preliminary data.</text>
</comment>
<organism evidence="2 3">
    <name type="scientific">Shewanella septentrionalis</name>
    <dbReference type="NCBI Taxonomy" id="2952223"/>
    <lineage>
        <taxon>Bacteria</taxon>
        <taxon>Pseudomonadati</taxon>
        <taxon>Pseudomonadota</taxon>
        <taxon>Gammaproteobacteria</taxon>
        <taxon>Alteromonadales</taxon>
        <taxon>Shewanellaceae</taxon>
        <taxon>Shewanella</taxon>
    </lineage>
</organism>
<dbReference type="EMBL" id="JAMTCC010000045">
    <property type="protein sequence ID" value="MCT7947541.1"/>
    <property type="molecule type" value="Genomic_DNA"/>
</dbReference>
<keyword evidence="3" id="KW-1185">Reference proteome</keyword>
<dbReference type="InterPro" id="IPR049848">
    <property type="entry name" value="TapY2-like"/>
</dbReference>
<sequence length="100" mass="11620">MSKLIYALFFLALAGFEGEVLAEEFQDYKCYVESSYGDEYLVFFKWNKKDVSRQMMALPAKQLTDKMGKKYFVKSIDECVPVDKDFISTKAKKLDIQTSK</sequence>
<dbReference type="Proteomes" id="UP001155604">
    <property type="component" value="Unassembled WGS sequence"/>
</dbReference>
<protein>
    <submittedName>
        <fullName evidence="2">TapY2 family type IVa secretion system protein</fullName>
    </submittedName>
</protein>
<accession>A0A9X2WY17</accession>
<dbReference type="AlphaFoldDB" id="A0A9X2WY17"/>
<dbReference type="NCBIfam" id="NF038109">
    <property type="entry name" value="tapY2_fam"/>
    <property type="match status" value="1"/>
</dbReference>
<feature type="signal peptide" evidence="1">
    <location>
        <begin position="1"/>
        <end position="22"/>
    </location>
</feature>
<reference evidence="2" key="1">
    <citation type="journal article" date="2023" name="Int. J. Syst. Evol. Microbiol.">
        <title>&lt;i&gt;Shewanella septentrionalis&lt;/i&gt; sp. nov. and &lt;i&gt;Shewanella holmiensis&lt;/i&gt; sp. nov., isolated from Baltic Sea water and sediments.</title>
        <authorList>
            <person name="Martin-Rodriguez A.J."/>
            <person name="Thorell K."/>
            <person name="Joffre E."/>
            <person name="Jensie-Markopoulos S."/>
            <person name="Moore E.R.B."/>
            <person name="Sjoling A."/>
        </authorList>
    </citation>
    <scope>NUCLEOTIDE SEQUENCE</scope>
    <source>
        <strain evidence="2">SP1W3</strain>
    </source>
</reference>
<evidence type="ECO:0000313" key="3">
    <source>
        <dbReference type="Proteomes" id="UP001155604"/>
    </source>
</evidence>
<evidence type="ECO:0000256" key="1">
    <source>
        <dbReference type="SAM" id="SignalP"/>
    </source>
</evidence>
<feature type="chain" id="PRO_5040883090" evidence="1">
    <location>
        <begin position="23"/>
        <end position="100"/>
    </location>
</feature>
<proteinExistence type="predicted"/>
<gene>
    <name evidence="2" type="ORF">NE536_19510</name>
</gene>
<evidence type="ECO:0000313" key="2">
    <source>
        <dbReference type="EMBL" id="MCT7947541.1"/>
    </source>
</evidence>